<dbReference type="AlphaFoldDB" id="A0A382AZX7"/>
<keyword evidence="1" id="KW-1133">Transmembrane helix</keyword>
<feature type="transmembrane region" description="Helical" evidence="1">
    <location>
        <begin position="16"/>
        <end position="35"/>
    </location>
</feature>
<reference evidence="3" key="1">
    <citation type="submission" date="2018-05" db="EMBL/GenBank/DDBJ databases">
        <authorList>
            <person name="Lanie J.A."/>
            <person name="Ng W.-L."/>
            <person name="Kazmierczak K.M."/>
            <person name="Andrzejewski T.M."/>
            <person name="Davidsen T.M."/>
            <person name="Wayne K.J."/>
            <person name="Tettelin H."/>
            <person name="Glass J.I."/>
            <person name="Rusch D."/>
            <person name="Podicherti R."/>
            <person name="Tsui H.-C.T."/>
            <person name="Winkler M.E."/>
        </authorList>
    </citation>
    <scope>NUCLEOTIDE SEQUENCE</scope>
</reference>
<sequence>MSTNLDTHERYHGLDGLRGFAMLLGILLHGSLPYFSRMLEIESMWPADDEQSLSLLLLFDFIHVWRMPTFFLLAGFFAHLLLERRTTKEFIVNRLKRIAVPLVIFGSIMALLLPVIWIYGWKGSISIETMLSSFDKGLELDSSGGLVGHLWFLYYLIIIYIGLILFRFLAAFKRALVTISATWMGFVVLMAYINGLGPFPGVSLFMAFGLAIIGIITAMSVTILALSASTLSLVGRTSLGEWAAKLIYSRVPILLISGAVILLTVRGVDESKPIWPLNMPDLFYFSIFFIYGYGLWSNKHLIEKLKSSATLVTLLIVSAAVYYAHLVSAGILEELRASGKTEIISLFETVNILAYGSAAVLITLGIVGVFEATIRGPVKWVRWLGDSSYWIYIIHLPLVAFLSFWVAHLDRDGWLR</sequence>
<gene>
    <name evidence="3" type="ORF">METZ01_LOCUS159417</name>
</gene>
<feature type="domain" description="Acyltransferase 3" evidence="2">
    <location>
        <begin position="250"/>
        <end position="412"/>
    </location>
</feature>
<evidence type="ECO:0000259" key="2">
    <source>
        <dbReference type="Pfam" id="PF01757"/>
    </source>
</evidence>
<proteinExistence type="predicted"/>
<dbReference type="GO" id="GO:0016747">
    <property type="term" value="F:acyltransferase activity, transferring groups other than amino-acyl groups"/>
    <property type="evidence" value="ECO:0007669"/>
    <property type="project" value="InterPro"/>
</dbReference>
<protein>
    <recommendedName>
        <fullName evidence="2">Acyltransferase 3 domain-containing protein</fullName>
    </recommendedName>
</protein>
<feature type="non-terminal residue" evidence="3">
    <location>
        <position position="416"/>
    </location>
</feature>
<feature type="transmembrane region" description="Helical" evidence="1">
    <location>
        <begin position="55"/>
        <end position="77"/>
    </location>
</feature>
<dbReference type="PANTHER" id="PTHR36927:SF1">
    <property type="entry name" value="MDO-LIKE PROTEIN"/>
    <property type="match status" value="1"/>
</dbReference>
<accession>A0A382AZX7</accession>
<feature type="transmembrane region" description="Helical" evidence="1">
    <location>
        <begin position="205"/>
        <end position="226"/>
    </location>
</feature>
<feature type="transmembrane region" description="Helical" evidence="1">
    <location>
        <begin position="247"/>
        <end position="265"/>
    </location>
</feature>
<dbReference type="EMBL" id="UINC01027394">
    <property type="protein sequence ID" value="SVB06563.1"/>
    <property type="molecule type" value="Genomic_DNA"/>
</dbReference>
<feature type="transmembrane region" description="Helical" evidence="1">
    <location>
        <begin position="176"/>
        <end position="193"/>
    </location>
</feature>
<name>A0A382AZX7_9ZZZZ</name>
<feature type="transmembrane region" description="Helical" evidence="1">
    <location>
        <begin position="308"/>
        <end position="332"/>
    </location>
</feature>
<dbReference type="InterPro" id="IPR002656">
    <property type="entry name" value="Acyl_transf_3_dom"/>
</dbReference>
<organism evidence="3">
    <name type="scientific">marine metagenome</name>
    <dbReference type="NCBI Taxonomy" id="408172"/>
    <lineage>
        <taxon>unclassified sequences</taxon>
        <taxon>metagenomes</taxon>
        <taxon>ecological metagenomes</taxon>
    </lineage>
</organism>
<feature type="transmembrane region" description="Helical" evidence="1">
    <location>
        <begin position="277"/>
        <end position="296"/>
    </location>
</feature>
<feature type="transmembrane region" description="Helical" evidence="1">
    <location>
        <begin position="390"/>
        <end position="407"/>
    </location>
</feature>
<evidence type="ECO:0000313" key="3">
    <source>
        <dbReference type="EMBL" id="SVB06563.1"/>
    </source>
</evidence>
<feature type="transmembrane region" description="Helical" evidence="1">
    <location>
        <begin position="352"/>
        <end position="370"/>
    </location>
</feature>
<evidence type="ECO:0000256" key="1">
    <source>
        <dbReference type="SAM" id="Phobius"/>
    </source>
</evidence>
<dbReference type="Pfam" id="PF01757">
    <property type="entry name" value="Acyl_transf_3"/>
    <property type="match status" value="2"/>
</dbReference>
<keyword evidence="1" id="KW-0472">Membrane</keyword>
<dbReference type="PANTHER" id="PTHR36927">
    <property type="entry name" value="BLR4337 PROTEIN"/>
    <property type="match status" value="1"/>
</dbReference>
<feature type="domain" description="Acyltransferase 3" evidence="2">
    <location>
        <begin position="12"/>
        <end position="210"/>
    </location>
</feature>
<dbReference type="InterPro" id="IPR050623">
    <property type="entry name" value="Glucan_succinyl_AcylTrfase"/>
</dbReference>
<feature type="transmembrane region" description="Helical" evidence="1">
    <location>
        <begin position="151"/>
        <end position="169"/>
    </location>
</feature>
<feature type="transmembrane region" description="Helical" evidence="1">
    <location>
        <begin position="98"/>
        <end position="120"/>
    </location>
</feature>
<keyword evidence="1" id="KW-0812">Transmembrane</keyword>